<name>A0AAE0B6N4_9ROSI</name>
<accession>A0AAE0B6N4</accession>
<protein>
    <recommendedName>
        <fullName evidence="2">DUF4283 domain-containing protein</fullName>
    </recommendedName>
</protein>
<dbReference type="Proteomes" id="UP001281410">
    <property type="component" value="Unassembled WGS sequence"/>
</dbReference>
<feature type="compositionally biased region" description="Polar residues" evidence="1">
    <location>
        <begin position="156"/>
        <end position="174"/>
    </location>
</feature>
<dbReference type="AlphaFoldDB" id="A0AAE0B6N4"/>
<dbReference type="InterPro" id="IPR036691">
    <property type="entry name" value="Endo/exonu/phosph_ase_sf"/>
</dbReference>
<evidence type="ECO:0000313" key="3">
    <source>
        <dbReference type="EMBL" id="KAK3230806.1"/>
    </source>
</evidence>
<keyword evidence="4" id="KW-1185">Reference proteome</keyword>
<sequence length="536" mass="60427">MEIAFFNHSEFIGFIGFGCFVAIGADEVARLCKALTLKDKEGSVLPLQIDLKRDGEKKMGFRLAGKLLSNKSVNRKAFINLFPCIWRTVEGFDIEVITENTFSFTFKSASDRWHVLQGGPWSFDRALLVLEEPQRKEEARVGETRSTFDDPEVGPSANTGRPDSTHVVSSSGRTEWTEGRDDMVAVETGTKVSIEVRGLGDRARSTDGRTDRRMDPCVIRKNLGIILNSDGLVNKAGLGLGGEMEVDAGFHTRIEHTRSDTVGLGTNQCGTKTGKWKRWASDGVRNNYGLETGSTTKLGKRLAVTEDMSSKKKQKKEICDVVMVTISEDLSAVNNDGRKRRLCLLWVDDTDITLLSYSKFHIDAKDLVPRMNPWRMTGDFSKILEDSEKKCGLQRPRSLIDNFRSAFDDCGLHDLGFSGPEFKWSNKRNGSDMVQERLDRYVCNSYWQNMFHLAKVSHLEFWKFDHRPILLDISPTSVPGNQQPRRTKRRFHIKKCSADEAECAGLIKKVWEATNVGHNMHELVSKISKCTDTLKV</sequence>
<dbReference type="PANTHER" id="PTHR33710">
    <property type="entry name" value="BNAC02G09200D PROTEIN"/>
    <property type="match status" value="1"/>
</dbReference>
<gene>
    <name evidence="3" type="ORF">Dsin_002687</name>
</gene>
<dbReference type="InterPro" id="IPR025558">
    <property type="entry name" value="DUF4283"/>
</dbReference>
<feature type="compositionally biased region" description="Basic and acidic residues" evidence="1">
    <location>
        <begin position="136"/>
        <end position="148"/>
    </location>
</feature>
<evidence type="ECO:0000313" key="4">
    <source>
        <dbReference type="Proteomes" id="UP001281410"/>
    </source>
</evidence>
<dbReference type="SUPFAM" id="SSF56219">
    <property type="entry name" value="DNase I-like"/>
    <property type="match status" value="1"/>
</dbReference>
<feature type="region of interest" description="Disordered" evidence="1">
    <location>
        <begin position="136"/>
        <end position="176"/>
    </location>
</feature>
<feature type="domain" description="DUF4283" evidence="2">
    <location>
        <begin position="65"/>
        <end position="131"/>
    </location>
</feature>
<comment type="caution">
    <text evidence="3">The sequence shown here is derived from an EMBL/GenBank/DDBJ whole genome shotgun (WGS) entry which is preliminary data.</text>
</comment>
<proteinExistence type="predicted"/>
<dbReference type="Pfam" id="PF14111">
    <property type="entry name" value="DUF4283"/>
    <property type="match status" value="1"/>
</dbReference>
<evidence type="ECO:0000259" key="2">
    <source>
        <dbReference type="Pfam" id="PF14111"/>
    </source>
</evidence>
<evidence type="ECO:0000256" key="1">
    <source>
        <dbReference type="SAM" id="MobiDB-lite"/>
    </source>
</evidence>
<dbReference type="EMBL" id="JANJYJ010000001">
    <property type="protein sequence ID" value="KAK3230806.1"/>
    <property type="molecule type" value="Genomic_DNA"/>
</dbReference>
<reference evidence="3" key="1">
    <citation type="journal article" date="2023" name="Plant J.">
        <title>Genome sequences and population genomics provide insights into the demographic history, inbreeding, and mutation load of two 'living fossil' tree species of Dipteronia.</title>
        <authorList>
            <person name="Feng Y."/>
            <person name="Comes H.P."/>
            <person name="Chen J."/>
            <person name="Zhu S."/>
            <person name="Lu R."/>
            <person name="Zhang X."/>
            <person name="Li P."/>
            <person name="Qiu J."/>
            <person name="Olsen K.M."/>
            <person name="Qiu Y."/>
        </authorList>
    </citation>
    <scope>NUCLEOTIDE SEQUENCE</scope>
    <source>
        <strain evidence="3">NBL</strain>
    </source>
</reference>
<organism evidence="3 4">
    <name type="scientific">Dipteronia sinensis</name>
    <dbReference type="NCBI Taxonomy" id="43782"/>
    <lineage>
        <taxon>Eukaryota</taxon>
        <taxon>Viridiplantae</taxon>
        <taxon>Streptophyta</taxon>
        <taxon>Embryophyta</taxon>
        <taxon>Tracheophyta</taxon>
        <taxon>Spermatophyta</taxon>
        <taxon>Magnoliopsida</taxon>
        <taxon>eudicotyledons</taxon>
        <taxon>Gunneridae</taxon>
        <taxon>Pentapetalae</taxon>
        <taxon>rosids</taxon>
        <taxon>malvids</taxon>
        <taxon>Sapindales</taxon>
        <taxon>Sapindaceae</taxon>
        <taxon>Hippocastanoideae</taxon>
        <taxon>Acereae</taxon>
        <taxon>Dipteronia</taxon>
    </lineage>
</organism>
<dbReference type="PANTHER" id="PTHR33710:SF71">
    <property type="entry name" value="ENDONUCLEASE_EXONUCLEASE_PHOSPHATASE DOMAIN-CONTAINING PROTEIN"/>
    <property type="match status" value="1"/>
</dbReference>